<dbReference type="NCBIfam" id="NF045955">
    <property type="entry name" value="MHO_4530_fam"/>
    <property type="match status" value="1"/>
</dbReference>
<protein>
    <submittedName>
        <fullName evidence="2">Uncharacterized protein</fullName>
    </submittedName>
</protein>
<name>A0A449A4J7_9BACT</name>
<proteinExistence type="predicted"/>
<keyword evidence="1" id="KW-0812">Transmembrane</keyword>
<organism evidence="2 3">
    <name type="scientific">Mesomycoplasma neurolyticum</name>
    <dbReference type="NCBI Taxonomy" id="2120"/>
    <lineage>
        <taxon>Bacteria</taxon>
        <taxon>Bacillati</taxon>
        <taxon>Mycoplasmatota</taxon>
        <taxon>Mycoplasmoidales</taxon>
        <taxon>Metamycoplasmataceae</taxon>
        <taxon>Mesomycoplasma</taxon>
    </lineage>
</organism>
<feature type="transmembrane region" description="Helical" evidence="1">
    <location>
        <begin position="6"/>
        <end position="28"/>
    </location>
</feature>
<dbReference type="Proteomes" id="UP000289440">
    <property type="component" value="Chromosome"/>
</dbReference>
<dbReference type="EMBL" id="LR214951">
    <property type="protein sequence ID" value="VEU59093.1"/>
    <property type="molecule type" value="Genomic_DNA"/>
</dbReference>
<gene>
    <name evidence="2" type="ORF">NCTC10166_00047</name>
</gene>
<reference evidence="2 3" key="1">
    <citation type="submission" date="2019-01" db="EMBL/GenBank/DDBJ databases">
        <authorList>
            <consortium name="Pathogen Informatics"/>
        </authorList>
    </citation>
    <scope>NUCLEOTIDE SEQUENCE [LARGE SCALE GENOMIC DNA]</scope>
    <source>
        <strain evidence="2 3">NCTC10166</strain>
    </source>
</reference>
<evidence type="ECO:0000313" key="3">
    <source>
        <dbReference type="Proteomes" id="UP000289440"/>
    </source>
</evidence>
<evidence type="ECO:0000256" key="1">
    <source>
        <dbReference type="SAM" id="Phobius"/>
    </source>
</evidence>
<keyword evidence="1" id="KW-1133">Transmembrane helix</keyword>
<sequence>MYIVWILFVLMLIFLVFTIIFISVKIYFIKKRSAESNSIILPFIFEIQNNRIRVFDSNFFSIAKKVFYTNEKLLNGEWLSIEKFADLLITNDKEKFLKNIKTFEYKTLELCFKNNLSNKYTFIFTNKEDNFLILYRDTSILTENKRRKWLKKERKIYNFQNINLNKKYNLFLAFELKKIFQQNINILEHIRNLCEEIVILNFFNFKTIYQNEYLVLVFESNIKKKLFLVKKYFLKKLRKYKNYFFFNNFALVFEKNKIDENYYTLEKKIDFAINKASEIKNGFVLSDDFILSKSWELQKYNEKIENYKNIVNEKKINLQSSEIMIKNKATASKIYIDNTINEAYKYSLVKKIKNEHENLILKNANIIGQNNFIIIKPGAFFDNYQKLNSKSPNIVVDIEDFTEFIYKYKKINQKNFNKWGIYLQKYGNLIFNYLLELKPFFLIISKKLTDELNNNNELLFFLETLSNICDENNIFIIYEIDYSKTLPSILKKIKCNYNYKI</sequence>
<dbReference type="AlphaFoldDB" id="A0A449A4J7"/>
<dbReference type="KEGG" id="mnu:NCTC10166_00047"/>
<evidence type="ECO:0000313" key="2">
    <source>
        <dbReference type="EMBL" id="VEU59093.1"/>
    </source>
</evidence>
<dbReference type="RefSeq" id="WP_129719481.1">
    <property type="nucleotide sequence ID" value="NZ_LR214951.1"/>
</dbReference>
<keyword evidence="3" id="KW-1185">Reference proteome</keyword>
<accession>A0A449A4J7</accession>
<dbReference type="OrthoDB" id="397557at2"/>
<keyword evidence="1" id="KW-0472">Membrane</keyword>